<evidence type="ECO:0000256" key="2">
    <source>
        <dbReference type="ARBA" id="ARBA00023136"/>
    </source>
</evidence>
<comment type="subcellular location">
    <subcellularLocation>
        <location evidence="1">Cell outer membrane</location>
    </subcellularLocation>
</comment>
<keyword evidence="3" id="KW-0998">Cell outer membrane</keyword>
<keyword evidence="8" id="KW-1185">Reference proteome</keyword>
<dbReference type="Pfam" id="PF13715">
    <property type="entry name" value="CarbopepD_reg_2"/>
    <property type="match status" value="1"/>
</dbReference>
<evidence type="ECO:0000259" key="6">
    <source>
        <dbReference type="Pfam" id="PF14905"/>
    </source>
</evidence>
<dbReference type="AlphaFoldDB" id="A0A4U5TSD0"/>
<dbReference type="OrthoDB" id="1682379at2"/>
<proteinExistence type="predicted"/>
<evidence type="ECO:0000313" key="8">
    <source>
        <dbReference type="Proteomes" id="UP000306552"/>
    </source>
</evidence>
<dbReference type="SUPFAM" id="SSF56935">
    <property type="entry name" value="Porins"/>
    <property type="match status" value="1"/>
</dbReference>
<dbReference type="InterPro" id="IPR008969">
    <property type="entry name" value="CarboxyPept-like_regulatory"/>
</dbReference>
<dbReference type="InterPro" id="IPR036942">
    <property type="entry name" value="Beta-barrel_TonB_sf"/>
</dbReference>
<keyword evidence="2" id="KW-0472">Membrane</keyword>
<evidence type="ECO:0000313" key="7">
    <source>
        <dbReference type="EMBL" id="TKS57217.1"/>
    </source>
</evidence>
<feature type="compositionally biased region" description="Polar residues" evidence="4">
    <location>
        <begin position="406"/>
        <end position="435"/>
    </location>
</feature>
<feature type="chain" id="PRO_5020729434" evidence="5">
    <location>
        <begin position="19"/>
        <end position="924"/>
    </location>
</feature>
<dbReference type="EMBL" id="SWMU01000001">
    <property type="protein sequence ID" value="TKS57217.1"/>
    <property type="molecule type" value="Genomic_DNA"/>
</dbReference>
<evidence type="ECO:0000256" key="4">
    <source>
        <dbReference type="SAM" id="MobiDB-lite"/>
    </source>
</evidence>
<dbReference type="GO" id="GO:0009279">
    <property type="term" value="C:cell outer membrane"/>
    <property type="evidence" value="ECO:0007669"/>
    <property type="project" value="UniProtKB-SubCell"/>
</dbReference>
<gene>
    <name evidence="7" type="ORF">FCN74_02010</name>
</gene>
<comment type="caution">
    <text evidence="7">The sequence shown here is derived from an EMBL/GenBank/DDBJ whole genome shotgun (WGS) entry which is preliminary data.</text>
</comment>
<name>A0A4U5TSD0_9FLAO</name>
<keyword evidence="7" id="KW-0675">Receptor</keyword>
<feature type="region of interest" description="Disordered" evidence="4">
    <location>
        <begin position="403"/>
        <end position="435"/>
    </location>
</feature>
<dbReference type="Pfam" id="PF14905">
    <property type="entry name" value="OMP_b-brl_3"/>
    <property type="match status" value="1"/>
</dbReference>
<dbReference type="InterPro" id="IPR041700">
    <property type="entry name" value="OMP_b-brl_3"/>
</dbReference>
<dbReference type="Proteomes" id="UP000306552">
    <property type="component" value="Unassembled WGS sequence"/>
</dbReference>
<reference evidence="7 8" key="1">
    <citation type="submission" date="2019-04" db="EMBL/GenBank/DDBJ databases">
        <title>Psychroflexus halotolerans sp. nov., isolated from a marine solar saltern.</title>
        <authorList>
            <person name="Feng X."/>
        </authorList>
    </citation>
    <scope>NUCLEOTIDE SEQUENCE [LARGE SCALE GENOMIC DNA]</scope>
    <source>
        <strain evidence="7 8">WDS2C27</strain>
    </source>
</reference>
<dbReference type="Gene3D" id="2.40.170.20">
    <property type="entry name" value="TonB-dependent receptor, beta-barrel domain"/>
    <property type="match status" value="1"/>
</dbReference>
<feature type="signal peptide" evidence="5">
    <location>
        <begin position="1"/>
        <end position="18"/>
    </location>
</feature>
<dbReference type="SUPFAM" id="SSF49464">
    <property type="entry name" value="Carboxypeptidase regulatory domain-like"/>
    <property type="match status" value="1"/>
</dbReference>
<evidence type="ECO:0000256" key="3">
    <source>
        <dbReference type="ARBA" id="ARBA00023237"/>
    </source>
</evidence>
<accession>A0A4U5TSD0</accession>
<protein>
    <submittedName>
        <fullName evidence="7">TonB-dependent receptor</fullName>
    </submittedName>
</protein>
<keyword evidence="5" id="KW-0732">Signal</keyword>
<evidence type="ECO:0000256" key="5">
    <source>
        <dbReference type="SAM" id="SignalP"/>
    </source>
</evidence>
<organism evidence="7 8">
    <name type="scientific">Mesohalobacter halotolerans</name>
    <dbReference type="NCBI Taxonomy" id="1883405"/>
    <lineage>
        <taxon>Bacteria</taxon>
        <taxon>Pseudomonadati</taxon>
        <taxon>Bacteroidota</taxon>
        <taxon>Flavobacteriia</taxon>
        <taxon>Flavobacteriales</taxon>
        <taxon>Flavobacteriaceae</taxon>
        <taxon>Mesohalobacter</taxon>
    </lineage>
</organism>
<sequence length="924" mass="104612">MKYIFSFICFLSLICVSAQNSFKISGIVKDSLSQSSLISSTVYLERLKDSSMVSYSITDQDGFFEIEDIAQDSLLRLNVSYTGMRTYQQTINIKNSPTNLGTIYLNSKADKLDEVTVTANRSPIVFKKDTLEFNASSFKTRDGANLEALLKKLPGLKVDADGNITVNGKPVQRILVNGKSFFGDDPKIATKNLPKSIIEKLQVVDTKTKEQEFTGEDGDAENKTINITIDEDKNKGIFSRVTLGGGTDGRYAMSGFGNYFKDDTRISVIAGSNNINSPGFSFDEVFDMMGNVRRVTRSSNGSFGVNGINFGGNSGITKSDNVGVSYADEWSEKQDLESNYFYGANKTRNETSTRRENILPDRTFFTNSENTSLNQSDSHRGSLNYSIKPDTLTRISIRPNINISSGHNEASSFSESLDSDGEQINQLNTDNTSEFDNKTFSNNLSFSRRLKTKGAYASLRFRNTNTNSENNSLFNSTREIFGDNPNTEVQNQNIQNSSHRDEYSISGRYRNLLFEDLFYSLSYEYVNESEKSERIVFDFDDNTGEFSTLNEDLSNAFTLNANKHIPKAGVRFDDDTLTLSVSGGLNRTELKTNNLIQDVNFSNDFNIFAYSGYVAYQFKDKSRLSSWFRNSTQIPSVSQLQPVVNQTNPLNITVGNPDLDASVVHNFSLSYRKYNYKTRSGYGIYSYFTYNEDQVVPVTITDEDLVRTTTYTNLSGGQSAYLNFYINRSLKKSKNQNDRERFTMGGDFNFNYNKNLGFSNAQSFRSESYQFSPSVDLNYEIEDVIDVEPRFGITHNITTYNLQQSLDEEFTNLDFGLELTTYWPKNVVFGNDISYTQLGNVSSDFDSDFWLWNVSLGYTFADENAIVKFKVYDLLDQNINTSRTTGDDFIQDTDQLILERYFMLSFTYKFSKFGGKDPSKSRRF</sequence>
<feature type="domain" description="Outer membrane protein beta-barrel" evidence="6">
    <location>
        <begin position="449"/>
        <end position="908"/>
    </location>
</feature>
<evidence type="ECO:0000256" key="1">
    <source>
        <dbReference type="ARBA" id="ARBA00004442"/>
    </source>
</evidence>